<dbReference type="InterPro" id="IPR001478">
    <property type="entry name" value="PDZ"/>
</dbReference>
<gene>
    <name evidence="6" type="ORF">ACJMK2_020323</name>
</gene>
<organism evidence="6 7">
    <name type="scientific">Sinanodonta woodiana</name>
    <name type="common">Chinese pond mussel</name>
    <name type="synonym">Anodonta woodiana</name>
    <dbReference type="NCBI Taxonomy" id="1069815"/>
    <lineage>
        <taxon>Eukaryota</taxon>
        <taxon>Metazoa</taxon>
        <taxon>Spiralia</taxon>
        <taxon>Lophotrochozoa</taxon>
        <taxon>Mollusca</taxon>
        <taxon>Bivalvia</taxon>
        <taxon>Autobranchia</taxon>
        <taxon>Heteroconchia</taxon>
        <taxon>Palaeoheterodonta</taxon>
        <taxon>Unionida</taxon>
        <taxon>Unionoidea</taxon>
        <taxon>Unionidae</taxon>
        <taxon>Unioninae</taxon>
        <taxon>Sinanodonta</taxon>
    </lineage>
</organism>
<reference evidence="6 7" key="1">
    <citation type="submission" date="2024-11" db="EMBL/GenBank/DDBJ databases">
        <title>Chromosome-level genome assembly of the freshwater bivalve Anodonta woodiana.</title>
        <authorList>
            <person name="Chen X."/>
        </authorList>
    </citation>
    <scope>NUCLEOTIDE SEQUENCE [LARGE SCALE GENOMIC DNA]</scope>
    <source>
        <strain evidence="6">MN2024</strain>
        <tissue evidence="6">Gills</tissue>
    </source>
</reference>
<keyword evidence="3" id="KW-0966">Cell projection</keyword>
<dbReference type="PANTHER" id="PTHR23116">
    <property type="entry name" value="PDZ DOMAIN CONTAINING WHIRLIN AND HARMONIN-RELATED"/>
    <property type="match status" value="1"/>
</dbReference>
<dbReference type="PROSITE" id="PS50106">
    <property type="entry name" value="PDZ"/>
    <property type="match status" value="3"/>
</dbReference>
<dbReference type="GO" id="GO:0042995">
    <property type="term" value="C:cell projection"/>
    <property type="evidence" value="ECO:0007669"/>
    <property type="project" value="UniProtKB-SubCell"/>
</dbReference>
<evidence type="ECO:0000256" key="3">
    <source>
        <dbReference type="ARBA" id="ARBA00023273"/>
    </source>
</evidence>
<dbReference type="SUPFAM" id="SSF50156">
    <property type="entry name" value="PDZ domain-like"/>
    <property type="match status" value="3"/>
</dbReference>
<feature type="domain" description="PDZ" evidence="5">
    <location>
        <begin position="497"/>
        <end position="562"/>
    </location>
</feature>
<dbReference type="InterPro" id="IPR036034">
    <property type="entry name" value="PDZ_sf"/>
</dbReference>
<comment type="subcellular location">
    <subcellularLocation>
        <location evidence="1">Cell projection</location>
    </subcellularLocation>
</comment>
<evidence type="ECO:0000313" key="6">
    <source>
        <dbReference type="EMBL" id="KAL3842293.1"/>
    </source>
</evidence>
<dbReference type="Pfam" id="PF21219">
    <property type="entry name" value="USH1C_N"/>
    <property type="match status" value="1"/>
</dbReference>
<sequence>MMDKKVKLLNDEVSQLIAVDVEREQVFESLKKYKVSNDVRQLVNDLKNVLDEPLKLEIFDHIRPLVRPQHQQQYDKLAPSIRARKLRVIRMRRRPNENLGFAVRGGFEHGIGVFVSLVEAGSQAELQGLKVGDEIKRINGFTIAEAIHEEVLNLIKGKDVLELKVNNIGMLPIKGNPNDPVTWKYIDSPEKFAQKGGNSDGPSGSEKHEEVKIFINMRGAPSLGCGIASGPKNFPGIFIDKIRPGTLAEDYGLEVGDQIIEVNGKSFLGITHNEAIVELKGNKELNMVILKGKGKPLLEQKEPLQSHQKVVTVETHRPKIEPANIASHPPPPPPPPPPAPRPPFPSEVARKPRSEILETDEQAEEERRRWELEQSLLLRKKQEEEMRAAELKRLERQKEEEKRKKEDLMRQLKEQVKRQEEEAQRQEEKRQEAHRQEEKRQMEEMRIREEQQKKTKMQKQQSDILAGRGAPSSTKKPTLLGAQSEGENVKEVLISKDLPLEIELEGGLGSPLGGKIVVGEVFYGGAVHEQGEIHRGDQIVAINDRNLSDLSLKQATEILQKAEKDSGSVVKFKYIVSQFHNTDDEV</sequence>
<feature type="compositionally biased region" description="Pro residues" evidence="4">
    <location>
        <begin position="328"/>
        <end position="345"/>
    </location>
</feature>
<feature type="domain" description="PDZ" evidence="5">
    <location>
        <begin position="88"/>
        <end position="156"/>
    </location>
</feature>
<dbReference type="Pfam" id="PF00595">
    <property type="entry name" value="PDZ"/>
    <property type="match status" value="3"/>
</dbReference>
<feature type="region of interest" description="Disordered" evidence="4">
    <location>
        <begin position="391"/>
        <end position="486"/>
    </location>
</feature>
<feature type="domain" description="PDZ" evidence="5">
    <location>
        <begin position="210"/>
        <end position="280"/>
    </location>
</feature>
<accession>A0ABD3U191</accession>
<feature type="compositionally biased region" description="Basic and acidic residues" evidence="4">
    <location>
        <begin position="391"/>
        <end position="453"/>
    </location>
</feature>
<evidence type="ECO:0000256" key="2">
    <source>
        <dbReference type="ARBA" id="ARBA00022737"/>
    </source>
</evidence>
<evidence type="ECO:0000256" key="4">
    <source>
        <dbReference type="SAM" id="MobiDB-lite"/>
    </source>
</evidence>
<dbReference type="SMART" id="SM00228">
    <property type="entry name" value="PDZ"/>
    <property type="match status" value="3"/>
</dbReference>
<dbReference type="Gene3D" id="2.30.42.10">
    <property type="match status" value="3"/>
</dbReference>
<feature type="region of interest" description="Disordered" evidence="4">
    <location>
        <begin position="322"/>
        <end position="369"/>
    </location>
</feature>
<proteinExistence type="predicted"/>
<dbReference type="Proteomes" id="UP001634394">
    <property type="component" value="Unassembled WGS sequence"/>
</dbReference>
<dbReference type="Gene3D" id="1.20.1160.20">
    <property type="match status" value="1"/>
</dbReference>
<protein>
    <recommendedName>
        <fullName evidence="5">PDZ domain-containing protein</fullName>
    </recommendedName>
</protein>
<dbReference type="InterPro" id="IPR051844">
    <property type="entry name" value="USH2_Complex_Protein"/>
</dbReference>
<evidence type="ECO:0000259" key="5">
    <source>
        <dbReference type="PROSITE" id="PS50106"/>
    </source>
</evidence>
<name>A0ABD3U191_SINWO</name>
<dbReference type="AlphaFoldDB" id="A0ABD3U191"/>
<evidence type="ECO:0000313" key="7">
    <source>
        <dbReference type="Proteomes" id="UP001634394"/>
    </source>
</evidence>
<dbReference type="EMBL" id="JBJQND010000017">
    <property type="protein sequence ID" value="KAL3842293.1"/>
    <property type="molecule type" value="Genomic_DNA"/>
</dbReference>
<dbReference type="InterPro" id="IPR030237">
    <property type="entry name" value="Harmonin_N"/>
</dbReference>
<dbReference type="PANTHER" id="PTHR23116:SF36">
    <property type="entry name" value="HARMONIN"/>
    <property type="match status" value="1"/>
</dbReference>
<comment type="caution">
    <text evidence="6">The sequence shown here is derived from an EMBL/GenBank/DDBJ whole genome shotgun (WGS) entry which is preliminary data.</text>
</comment>
<keyword evidence="2" id="KW-0677">Repeat</keyword>
<evidence type="ECO:0000256" key="1">
    <source>
        <dbReference type="ARBA" id="ARBA00004316"/>
    </source>
</evidence>
<keyword evidence="7" id="KW-1185">Reference proteome</keyword>
<dbReference type="CDD" id="cd06737">
    <property type="entry name" value="PDZ1_harmonin"/>
    <property type="match status" value="1"/>
</dbReference>